<feature type="binding site" evidence="11">
    <location>
        <position position="28"/>
    </location>
    <ligand>
        <name>CTP</name>
        <dbReference type="ChEBI" id="CHEBI:37563"/>
    </ligand>
</feature>
<evidence type="ECO:0000256" key="10">
    <source>
        <dbReference type="ARBA" id="ARBA00022884"/>
    </source>
</evidence>
<dbReference type="AlphaFoldDB" id="A0A4R3NAA2"/>
<dbReference type="InterPro" id="IPR032810">
    <property type="entry name" value="CCA-adding_enz_C"/>
</dbReference>
<evidence type="ECO:0000256" key="9">
    <source>
        <dbReference type="ARBA" id="ARBA00022842"/>
    </source>
</evidence>
<keyword evidence="5 11" id="KW-0479">Metal-binding</keyword>
<comment type="catalytic activity">
    <reaction evidence="11">
        <text>a tRNA with a 3' CCA end + 2 CTP + ATP = a tRNA with a 3' CCACCA end + 3 diphosphate</text>
        <dbReference type="Rhea" id="RHEA:76235"/>
        <dbReference type="Rhea" id="RHEA-COMP:10468"/>
        <dbReference type="Rhea" id="RHEA-COMP:18655"/>
        <dbReference type="ChEBI" id="CHEBI:30616"/>
        <dbReference type="ChEBI" id="CHEBI:33019"/>
        <dbReference type="ChEBI" id="CHEBI:37563"/>
        <dbReference type="ChEBI" id="CHEBI:83071"/>
        <dbReference type="ChEBI" id="CHEBI:195187"/>
    </reaction>
</comment>
<feature type="binding site" evidence="11">
    <location>
        <position position="155"/>
    </location>
    <ligand>
        <name>CTP</name>
        <dbReference type="ChEBI" id="CHEBI:37563"/>
    </ligand>
</feature>
<feature type="binding site" evidence="11">
    <location>
        <position position="31"/>
    </location>
    <ligand>
        <name>ATP</name>
        <dbReference type="ChEBI" id="CHEBI:30616"/>
    </ligand>
</feature>
<evidence type="ECO:0000313" key="16">
    <source>
        <dbReference type="Proteomes" id="UP000294650"/>
    </source>
</evidence>
<evidence type="ECO:0000259" key="13">
    <source>
        <dbReference type="Pfam" id="PF12627"/>
    </source>
</evidence>
<name>A0A4R3NAA2_9BACI</name>
<evidence type="ECO:0000256" key="8">
    <source>
        <dbReference type="ARBA" id="ARBA00022840"/>
    </source>
</evidence>
<evidence type="ECO:0000256" key="6">
    <source>
        <dbReference type="ARBA" id="ARBA00022741"/>
    </source>
</evidence>
<dbReference type="GO" id="GO:0000287">
    <property type="term" value="F:magnesium ion binding"/>
    <property type="evidence" value="ECO:0007669"/>
    <property type="project" value="UniProtKB-UniRule"/>
</dbReference>
<feature type="binding site" evidence="11">
    <location>
        <position position="158"/>
    </location>
    <ligand>
        <name>CTP</name>
        <dbReference type="ChEBI" id="CHEBI:37563"/>
    </ligand>
</feature>
<evidence type="ECO:0000256" key="4">
    <source>
        <dbReference type="ARBA" id="ARBA00022695"/>
    </source>
</evidence>
<organism evidence="15 16">
    <name type="scientific">Melghiribacillus thermohalophilus</name>
    <dbReference type="NCBI Taxonomy" id="1324956"/>
    <lineage>
        <taxon>Bacteria</taxon>
        <taxon>Bacillati</taxon>
        <taxon>Bacillota</taxon>
        <taxon>Bacilli</taxon>
        <taxon>Bacillales</taxon>
        <taxon>Bacillaceae</taxon>
        <taxon>Melghiribacillus</taxon>
    </lineage>
</organism>
<dbReference type="InterPro" id="IPR050264">
    <property type="entry name" value="Bact_CCA-adding_enz_type3_sf"/>
</dbReference>
<feature type="binding site" evidence="11">
    <location>
        <position position="164"/>
    </location>
    <ligand>
        <name>CTP</name>
        <dbReference type="ChEBI" id="CHEBI:37563"/>
    </ligand>
</feature>
<dbReference type="GO" id="GO:0004810">
    <property type="term" value="F:CCA tRNA nucleotidyltransferase activity"/>
    <property type="evidence" value="ECO:0007669"/>
    <property type="project" value="UniProtKB-UniRule"/>
</dbReference>
<keyword evidence="4 11" id="KW-0548">Nucleotidyltransferase</keyword>
<keyword evidence="8 11" id="KW-0067">ATP-binding</keyword>
<feature type="binding site" evidence="11">
    <location>
        <position position="112"/>
    </location>
    <ligand>
        <name>CTP</name>
        <dbReference type="ChEBI" id="CHEBI:37563"/>
    </ligand>
</feature>
<accession>A0A4R3NAA2</accession>
<feature type="binding site" evidence="11">
    <location>
        <position position="158"/>
    </location>
    <ligand>
        <name>ATP</name>
        <dbReference type="ChEBI" id="CHEBI:30616"/>
    </ligand>
</feature>
<dbReference type="Pfam" id="PF12627">
    <property type="entry name" value="PolyA_pol_RNAbd"/>
    <property type="match status" value="1"/>
</dbReference>
<dbReference type="GO" id="GO:0000049">
    <property type="term" value="F:tRNA binding"/>
    <property type="evidence" value="ECO:0007669"/>
    <property type="project" value="UniProtKB-UniRule"/>
</dbReference>
<dbReference type="GO" id="GO:0005524">
    <property type="term" value="F:ATP binding"/>
    <property type="evidence" value="ECO:0007669"/>
    <property type="project" value="UniProtKB-UniRule"/>
</dbReference>
<dbReference type="Gene3D" id="1.10.3090.10">
    <property type="entry name" value="cca-adding enzyme, domain 2"/>
    <property type="match status" value="1"/>
</dbReference>
<feature type="binding site" evidence="11">
    <location>
        <position position="161"/>
    </location>
    <ligand>
        <name>ATP</name>
        <dbReference type="ChEBI" id="CHEBI:30616"/>
    </ligand>
</feature>
<dbReference type="CDD" id="cd05398">
    <property type="entry name" value="NT_ClassII-CCAase"/>
    <property type="match status" value="1"/>
</dbReference>
<evidence type="ECO:0000259" key="14">
    <source>
        <dbReference type="Pfam" id="PF13735"/>
    </source>
</evidence>
<dbReference type="HAMAP" id="MF_01263">
    <property type="entry name" value="CCA_bact_type3"/>
    <property type="match status" value="1"/>
</dbReference>
<feature type="binding site" evidence="11">
    <location>
        <position position="43"/>
    </location>
    <ligand>
        <name>Mg(2+)</name>
        <dbReference type="ChEBI" id="CHEBI:18420"/>
    </ligand>
</feature>
<evidence type="ECO:0000259" key="12">
    <source>
        <dbReference type="Pfam" id="PF01743"/>
    </source>
</evidence>
<feature type="domain" description="Poly A polymerase head" evidence="12">
    <location>
        <begin position="23"/>
        <end position="143"/>
    </location>
</feature>
<dbReference type="NCBIfam" id="NF009814">
    <property type="entry name" value="PRK13299.1"/>
    <property type="match status" value="1"/>
</dbReference>
<proteinExistence type="inferred from homology"/>
<dbReference type="Gene3D" id="1.20.58.560">
    <property type="match status" value="1"/>
</dbReference>
<feature type="binding site" evidence="11">
    <location>
        <position position="112"/>
    </location>
    <ligand>
        <name>ATP</name>
        <dbReference type="ChEBI" id="CHEBI:30616"/>
    </ligand>
</feature>
<dbReference type="SUPFAM" id="SSF81301">
    <property type="entry name" value="Nucleotidyltransferase"/>
    <property type="match status" value="1"/>
</dbReference>
<evidence type="ECO:0000256" key="11">
    <source>
        <dbReference type="HAMAP-Rule" id="MF_01263"/>
    </source>
</evidence>
<keyword evidence="9 11" id="KW-0460">Magnesium</keyword>
<feature type="binding site" evidence="11">
    <location>
        <position position="31"/>
    </location>
    <ligand>
        <name>CTP</name>
        <dbReference type="ChEBI" id="CHEBI:37563"/>
    </ligand>
</feature>
<comment type="catalytic activity">
    <reaction evidence="11">
        <text>a tRNA precursor + 2 CTP + ATP = a tRNA with a 3' CCA end + 3 diphosphate</text>
        <dbReference type="Rhea" id="RHEA:14433"/>
        <dbReference type="Rhea" id="RHEA-COMP:10465"/>
        <dbReference type="Rhea" id="RHEA-COMP:10468"/>
        <dbReference type="ChEBI" id="CHEBI:30616"/>
        <dbReference type="ChEBI" id="CHEBI:33019"/>
        <dbReference type="ChEBI" id="CHEBI:37563"/>
        <dbReference type="ChEBI" id="CHEBI:74896"/>
        <dbReference type="ChEBI" id="CHEBI:83071"/>
        <dbReference type="EC" id="2.7.7.72"/>
    </reaction>
</comment>
<dbReference type="InterPro" id="IPR002646">
    <property type="entry name" value="PolA_pol_head_dom"/>
</dbReference>
<dbReference type="InterPro" id="IPR032828">
    <property type="entry name" value="PolyA_RNA-bd"/>
</dbReference>
<protein>
    <recommendedName>
        <fullName evidence="11">CCA-adding enzyme</fullName>
        <ecNumber evidence="11">2.7.7.72</ecNumber>
    </recommendedName>
    <alternativeName>
        <fullName evidence="11">CCA tRNA nucleotidyltransferase</fullName>
    </alternativeName>
    <alternativeName>
        <fullName evidence="11">tRNA CCA-pyrophosphorylase</fullName>
    </alternativeName>
    <alternativeName>
        <fullName evidence="11">tRNA adenylyl-/cytidylyl- transferase</fullName>
    </alternativeName>
    <alternativeName>
        <fullName evidence="11">tRNA nucleotidyltransferase</fullName>
    </alternativeName>
    <alternativeName>
        <fullName evidence="11">tRNA-NT</fullName>
    </alternativeName>
</protein>
<dbReference type="EC" id="2.7.7.72" evidence="11"/>
<dbReference type="SUPFAM" id="SSF81891">
    <property type="entry name" value="Poly A polymerase C-terminal region-like"/>
    <property type="match status" value="1"/>
</dbReference>
<sequence length="402" mass="47278">MMEQPFKEALPILHQLEKQGHQAYFVGGSVRDYLLKRPIGDIDIATSALPREVQSIFKKTIPVGIEHGTVLVRYHNQSYEVTTFRIDGDYQDFRHPEQVEFVRDIQEDLARRDFTINAIAMDSQGNIIDPFNGMRDMKEKLLRTVLHADDRFQEDPLRMMRAVRFISQLGFHLDDHTKKAMKKHGFLLEKIAVERKAAELEKLLKGTHLQKSFQVIKDTGIHFYLPVFQQDSGLIDKCLEMMTDPVETFYEGIARLHFINTRHSVEEWIREWKLSNKIKNRSKQLARAYQCFKKRKLDNRCLYLLDLDMIPSFVSLINAFATDDSMKETEVKKRYDSLPIYSRKDLKVDGNQIRQWLPDKKPGPWINTVLTHVENKVLTGELKNDVEQIKEWVFRWNRQEGN</sequence>
<dbReference type="EMBL" id="SMAN01000003">
    <property type="protein sequence ID" value="TCT25554.1"/>
    <property type="molecule type" value="Genomic_DNA"/>
</dbReference>
<keyword evidence="2 11" id="KW-0808">Transferase</keyword>
<feature type="domain" description="tRNA nucleotidyltransferase/poly(A) polymerase RNA and SrmB- binding" evidence="13">
    <location>
        <begin position="170"/>
        <end position="227"/>
    </location>
</feature>
<evidence type="ECO:0000256" key="3">
    <source>
        <dbReference type="ARBA" id="ARBA00022694"/>
    </source>
</evidence>
<keyword evidence="6 11" id="KW-0547">Nucleotide-binding</keyword>
<comment type="miscellaneous">
    <text evidence="11">A single active site specifically recognizes both ATP and CTP and is responsible for their addition.</text>
</comment>
<keyword evidence="16" id="KW-1185">Reference proteome</keyword>
<dbReference type="InterPro" id="IPR043519">
    <property type="entry name" value="NT_sf"/>
</dbReference>
<evidence type="ECO:0000256" key="7">
    <source>
        <dbReference type="ARBA" id="ARBA00022800"/>
    </source>
</evidence>
<evidence type="ECO:0000313" key="15">
    <source>
        <dbReference type="EMBL" id="TCT25554.1"/>
    </source>
</evidence>
<dbReference type="Gene3D" id="3.30.460.10">
    <property type="entry name" value="Beta Polymerase, domain 2"/>
    <property type="match status" value="1"/>
</dbReference>
<reference evidence="15 16" key="1">
    <citation type="submission" date="2019-03" db="EMBL/GenBank/DDBJ databases">
        <title>Genomic Encyclopedia of Type Strains, Phase IV (KMG-IV): sequencing the most valuable type-strain genomes for metagenomic binning, comparative biology and taxonomic classification.</title>
        <authorList>
            <person name="Goeker M."/>
        </authorList>
    </citation>
    <scope>NUCLEOTIDE SEQUENCE [LARGE SCALE GENOMIC DNA]</scope>
    <source>
        <strain evidence="15 16">DSM 25894</strain>
    </source>
</reference>
<comment type="subunit">
    <text evidence="11">Homodimer.</text>
</comment>
<dbReference type="PANTHER" id="PTHR46173">
    <property type="entry name" value="CCA TRNA NUCLEOTIDYLTRANSFERASE 1, MITOCHONDRIAL"/>
    <property type="match status" value="1"/>
</dbReference>
<dbReference type="Gene3D" id="1.10.246.80">
    <property type="match status" value="1"/>
</dbReference>
<comment type="function">
    <text evidence="11">Catalyzes the addition and repair of the essential 3'-terminal CCA sequence in tRNAs without using a nucleic acid template. Adds these three nucleotides in the order of C, C, and A to the tRNA nucleotide-73, using CTP and ATP as substrates and producing inorganic pyrophosphate. tRNA 3'-terminal CCA addition is required both for tRNA processing and repair. Also involved in tRNA surveillance by mediating tandem CCA addition to generate a CCACCA at the 3' terminus of unstable tRNAs. While stable tRNAs receive only 3'-terminal CCA, unstable tRNAs are marked with CCACCA and rapidly degraded.</text>
</comment>
<feature type="binding site" evidence="11">
    <location>
        <position position="155"/>
    </location>
    <ligand>
        <name>ATP</name>
        <dbReference type="ChEBI" id="CHEBI:30616"/>
    </ligand>
</feature>
<feature type="binding site" evidence="11">
    <location>
        <position position="161"/>
    </location>
    <ligand>
        <name>CTP</name>
        <dbReference type="ChEBI" id="CHEBI:37563"/>
    </ligand>
</feature>
<comment type="similarity">
    <text evidence="11">Belongs to the tRNA nucleotidyltransferase/poly(A) polymerase family. Bacterial CCA-adding enzyme type 3 subfamily.</text>
</comment>
<feature type="binding site" evidence="11">
    <location>
        <position position="164"/>
    </location>
    <ligand>
        <name>ATP</name>
        <dbReference type="ChEBI" id="CHEBI:30616"/>
    </ligand>
</feature>
<dbReference type="Pfam" id="PF13735">
    <property type="entry name" value="tRNA_NucTran2_2"/>
    <property type="match status" value="1"/>
</dbReference>
<dbReference type="GO" id="GO:0042245">
    <property type="term" value="P:RNA repair"/>
    <property type="evidence" value="ECO:0007669"/>
    <property type="project" value="UniProtKB-KW"/>
</dbReference>
<feature type="binding site" evidence="11">
    <location>
        <position position="41"/>
    </location>
    <ligand>
        <name>Mg(2+)</name>
        <dbReference type="ChEBI" id="CHEBI:18420"/>
    </ligand>
</feature>
<keyword evidence="10 11" id="KW-0694">RNA-binding</keyword>
<dbReference type="Proteomes" id="UP000294650">
    <property type="component" value="Unassembled WGS sequence"/>
</dbReference>
<dbReference type="Pfam" id="PF01743">
    <property type="entry name" value="PolyA_pol"/>
    <property type="match status" value="1"/>
</dbReference>
<dbReference type="GO" id="GO:0001680">
    <property type="term" value="P:tRNA 3'-terminal CCA addition"/>
    <property type="evidence" value="ECO:0007669"/>
    <property type="project" value="UniProtKB-UniRule"/>
</dbReference>
<keyword evidence="3 11" id="KW-0819">tRNA processing</keyword>
<evidence type="ECO:0000256" key="1">
    <source>
        <dbReference type="ARBA" id="ARBA00001946"/>
    </source>
</evidence>
<gene>
    <name evidence="11" type="primary">cca</name>
    <name evidence="15" type="ORF">EDD68_103109</name>
</gene>
<dbReference type="OrthoDB" id="9805698at2"/>
<comment type="caution">
    <text evidence="15">The sequence shown here is derived from an EMBL/GenBank/DDBJ whole genome shotgun (WGS) entry which is preliminary data.</text>
</comment>
<dbReference type="PANTHER" id="PTHR46173:SF1">
    <property type="entry name" value="CCA TRNA NUCLEOTIDYLTRANSFERASE 1, MITOCHONDRIAL"/>
    <property type="match status" value="1"/>
</dbReference>
<evidence type="ECO:0000256" key="2">
    <source>
        <dbReference type="ARBA" id="ARBA00022679"/>
    </source>
</evidence>
<dbReference type="GO" id="GO:0160016">
    <property type="term" value="F:CCACCA tRNA nucleotidyltransferase activity"/>
    <property type="evidence" value="ECO:0007669"/>
    <property type="project" value="RHEA"/>
</dbReference>
<feature type="binding site" evidence="11">
    <location>
        <position position="28"/>
    </location>
    <ligand>
        <name>ATP</name>
        <dbReference type="ChEBI" id="CHEBI:30616"/>
    </ligand>
</feature>
<keyword evidence="7 11" id="KW-0692">RNA repair</keyword>
<evidence type="ECO:0000256" key="5">
    <source>
        <dbReference type="ARBA" id="ARBA00022723"/>
    </source>
</evidence>
<comment type="cofactor">
    <cofactor evidence="1 11">
        <name>Mg(2+)</name>
        <dbReference type="ChEBI" id="CHEBI:18420"/>
    </cofactor>
</comment>
<feature type="domain" description="CCA-adding enzyme C-terminal" evidence="14">
    <location>
        <begin position="260"/>
        <end position="393"/>
    </location>
</feature>
<dbReference type="InterPro" id="IPR023068">
    <property type="entry name" value="CCA-adding_enz_firmicutes"/>
</dbReference>